<dbReference type="Pfam" id="PF00106">
    <property type="entry name" value="adh_short"/>
    <property type="match status" value="1"/>
</dbReference>
<evidence type="ECO:0008006" key="7">
    <source>
        <dbReference type="Google" id="ProtNLM"/>
    </source>
</evidence>
<sequence>MSPQNAPLALITGATQGIGRAVAQILASKHSYHAIIAARTPKDGEKVAADLREAGHQASTIQLDLTSAESIQDAIATIEKDFGYLDVLVNNAGICIDLFPNLNAWDRFSRTVTTNVIGTATLTDGLIPLLRKAKAGPPRIVFVTSIMGSLEKSTDKTTPYYNLDCKAYDASKAAVNMLMLNYSRELDGDGGKVNSVCPGLVKTALNNFSDYGHSPEIGAERIVEMATLDESGPTGTLSDRNGSLPW</sequence>
<keyword evidence="3" id="KW-0560">Oxidoreductase</keyword>
<dbReference type="PRINTS" id="PR00081">
    <property type="entry name" value="GDHRDH"/>
</dbReference>
<name>A0A9P5LEI4_9HYPO</name>
<dbReference type="EMBL" id="JAANBB010000023">
    <property type="protein sequence ID" value="KAF7555170.1"/>
    <property type="molecule type" value="Genomic_DNA"/>
</dbReference>
<dbReference type="PRINTS" id="PR00080">
    <property type="entry name" value="SDRFAMILY"/>
</dbReference>
<keyword evidence="2" id="KW-0521">NADP</keyword>
<dbReference type="PANTHER" id="PTHR43963:SF6">
    <property type="entry name" value="CHAIN DEHYDROGENASE FAMILY PROTEIN, PUTATIVE (AFU_ORTHOLOGUE AFUA_3G15350)-RELATED"/>
    <property type="match status" value="1"/>
</dbReference>
<organism evidence="5 6">
    <name type="scientific">Cylindrodendrum hubeiense</name>
    <dbReference type="NCBI Taxonomy" id="595255"/>
    <lineage>
        <taxon>Eukaryota</taxon>
        <taxon>Fungi</taxon>
        <taxon>Dikarya</taxon>
        <taxon>Ascomycota</taxon>
        <taxon>Pezizomycotina</taxon>
        <taxon>Sordariomycetes</taxon>
        <taxon>Hypocreomycetidae</taxon>
        <taxon>Hypocreales</taxon>
        <taxon>Nectriaceae</taxon>
        <taxon>Cylindrodendrum</taxon>
    </lineage>
</organism>
<dbReference type="Gene3D" id="3.40.50.720">
    <property type="entry name" value="NAD(P)-binding Rossmann-like Domain"/>
    <property type="match status" value="1"/>
</dbReference>
<dbReference type="AlphaFoldDB" id="A0A9P5LEI4"/>
<comment type="caution">
    <text evidence="5">The sequence shown here is derived from an EMBL/GenBank/DDBJ whole genome shotgun (WGS) entry which is preliminary data.</text>
</comment>
<dbReference type="GO" id="GO:0016491">
    <property type="term" value="F:oxidoreductase activity"/>
    <property type="evidence" value="ECO:0007669"/>
    <property type="project" value="UniProtKB-KW"/>
</dbReference>
<comment type="similarity">
    <text evidence="1 4">Belongs to the short-chain dehydrogenases/reductases (SDR) family.</text>
</comment>
<evidence type="ECO:0000256" key="3">
    <source>
        <dbReference type="ARBA" id="ARBA00023002"/>
    </source>
</evidence>
<evidence type="ECO:0000313" key="6">
    <source>
        <dbReference type="Proteomes" id="UP000722485"/>
    </source>
</evidence>
<reference evidence="5" key="1">
    <citation type="submission" date="2020-03" db="EMBL/GenBank/DDBJ databases">
        <title>Draft Genome Sequence of Cylindrodendrum hubeiense.</title>
        <authorList>
            <person name="Buettner E."/>
            <person name="Kellner H."/>
        </authorList>
    </citation>
    <scope>NUCLEOTIDE SEQUENCE</scope>
    <source>
        <strain evidence="5">IHI 201604</strain>
    </source>
</reference>
<dbReference type="InterPro" id="IPR036291">
    <property type="entry name" value="NAD(P)-bd_dom_sf"/>
</dbReference>
<dbReference type="SUPFAM" id="SSF51735">
    <property type="entry name" value="NAD(P)-binding Rossmann-fold domains"/>
    <property type="match status" value="1"/>
</dbReference>
<evidence type="ECO:0000256" key="2">
    <source>
        <dbReference type="ARBA" id="ARBA00022857"/>
    </source>
</evidence>
<dbReference type="OrthoDB" id="1933717at2759"/>
<evidence type="ECO:0000256" key="4">
    <source>
        <dbReference type="RuleBase" id="RU000363"/>
    </source>
</evidence>
<evidence type="ECO:0000313" key="5">
    <source>
        <dbReference type="EMBL" id="KAF7555170.1"/>
    </source>
</evidence>
<keyword evidence="6" id="KW-1185">Reference proteome</keyword>
<accession>A0A9P5LEI4</accession>
<dbReference type="PANTHER" id="PTHR43963">
    <property type="entry name" value="CARBONYL REDUCTASE 1-RELATED"/>
    <property type="match status" value="1"/>
</dbReference>
<evidence type="ECO:0000256" key="1">
    <source>
        <dbReference type="ARBA" id="ARBA00006484"/>
    </source>
</evidence>
<dbReference type="InterPro" id="IPR002347">
    <property type="entry name" value="SDR_fam"/>
</dbReference>
<proteinExistence type="inferred from homology"/>
<protein>
    <recommendedName>
        <fullName evidence="7">Short chain dehydrogenase family protein</fullName>
    </recommendedName>
</protein>
<gene>
    <name evidence="5" type="ORF">G7Z17_g2344</name>
</gene>
<dbReference type="Proteomes" id="UP000722485">
    <property type="component" value="Unassembled WGS sequence"/>
</dbReference>